<evidence type="ECO:0000256" key="1">
    <source>
        <dbReference type="ARBA" id="ARBA00007435"/>
    </source>
</evidence>
<organism evidence="3 4">
    <name type="scientific">Flavobacterium nackdongense</name>
    <dbReference type="NCBI Taxonomy" id="2547394"/>
    <lineage>
        <taxon>Bacteria</taxon>
        <taxon>Pseudomonadati</taxon>
        <taxon>Bacteroidota</taxon>
        <taxon>Flavobacteriia</taxon>
        <taxon>Flavobacteriales</taxon>
        <taxon>Flavobacteriaceae</taxon>
        <taxon>Flavobacterium</taxon>
    </lineage>
</organism>
<dbReference type="OrthoDB" id="1203060at2"/>
<evidence type="ECO:0000259" key="2">
    <source>
        <dbReference type="PROSITE" id="PS50164"/>
    </source>
</evidence>
<gene>
    <name evidence="3" type="ORF">E1750_16325</name>
</gene>
<dbReference type="PANTHER" id="PTHR34477">
    <property type="entry name" value="UPF0213 PROTEIN YHBQ"/>
    <property type="match status" value="1"/>
</dbReference>
<dbReference type="Gene3D" id="3.40.1440.10">
    <property type="entry name" value="GIY-YIG endonuclease"/>
    <property type="match status" value="1"/>
</dbReference>
<dbReference type="RefSeq" id="WP_133277791.1">
    <property type="nucleotide sequence ID" value="NZ_CP037933.1"/>
</dbReference>
<reference evidence="4" key="1">
    <citation type="submission" date="2019-03" db="EMBL/GenBank/DDBJ databases">
        <title>Flavobacterium sp.</title>
        <authorList>
            <person name="Kim H."/>
        </authorList>
    </citation>
    <scope>NUCLEOTIDE SEQUENCE [LARGE SCALE GENOMIC DNA]</scope>
    <source>
        <strain evidence="4">GS13</strain>
    </source>
</reference>
<dbReference type="SUPFAM" id="SSF82771">
    <property type="entry name" value="GIY-YIG endonuclease"/>
    <property type="match status" value="1"/>
</dbReference>
<evidence type="ECO:0000313" key="3">
    <source>
        <dbReference type="EMBL" id="QBN20291.1"/>
    </source>
</evidence>
<dbReference type="EMBL" id="CP037933">
    <property type="protein sequence ID" value="QBN20291.1"/>
    <property type="molecule type" value="Genomic_DNA"/>
</dbReference>
<dbReference type="InterPro" id="IPR050190">
    <property type="entry name" value="UPF0213_domain"/>
</dbReference>
<proteinExistence type="inferred from homology"/>
<protein>
    <submittedName>
        <fullName evidence="3">GIY-YIG nuclease family protein</fullName>
    </submittedName>
</protein>
<sequence length="84" mass="10341">MNYFYILYSKELNQYYIGHTSENLQERLRKHLSNHSGFTAKVKDWIVVYFEEFATKSLAYKRELEVKKWKSRTRVERLIAEFNR</sequence>
<dbReference type="Proteomes" id="UP000291124">
    <property type="component" value="Chromosome"/>
</dbReference>
<dbReference type="AlphaFoldDB" id="A0A4P6YAW7"/>
<dbReference type="PANTHER" id="PTHR34477:SF5">
    <property type="entry name" value="BSL5627 PROTEIN"/>
    <property type="match status" value="1"/>
</dbReference>
<dbReference type="KEGG" id="fnk:E1750_16325"/>
<evidence type="ECO:0000313" key="4">
    <source>
        <dbReference type="Proteomes" id="UP000291124"/>
    </source>
</evidence>
<name>A0A4P6YAW7_9FLAO</name>
<dbReference type="CDD" id="cd10449">
    <property type="entry name" value="GIY-YIG_SLX1_like"/>
    <property type="match status" value="1"/>
</dbReference>
<dbReference type="InterPro" id="IPR000305">
    <property type="entry name" value="GIY-YIG_endonuc"/>
</dbReference>
<dbReference type="PROSITE" id="PS50164">
    <property type="entry name" value="GIY_YIG"/>
    <property type="match status" value="1"/>
</dbReference>
<dbReference type="Pfam" id="PF01541">
    <property type="entry name" value="GIY-YIG"/>
    <property type="match status" value="1"/>
</dbReference>
<feature type="domain" description="GIY-YIG" evidence="2">
    <location>
        <begin position="1"/>
        <end position="77"/>
    </location>
</feature>
<accession>A0A4P6YAW7</accession>
<dbReference type="InterPro" id="IPR035901">
    <property type="entry name" value="GIY-YIG_endonuc_sf"/>
</dbReference>
<comment type="similarity">
    <text evidence="1">Belongs to the UPF0213 family.</text>
</comment>
<keyword evidence="4" id="KW-1185">Reference proteome</keyword>